<name>A0A8T0DA09_9TREM</name>
<dbReference type="GO" id="GO:0030317">
    <property type="term" value="P:flagellated sperm motility"/>
    <property type="evidence" value="ECO:0007669"/>
    <property type="project" value="InterPro"/>
</dbReference>
<evidence type="ECO:0000313" key="1">
    <source>
        <dbReference type="EMBL" id="KAF8564196.1"/>
    </source>
</evidence>
<dbReference type="InterPro" id="IPR054709">
    <property type="entry name" value="CFAP107"/>
</dbReference>
<reference evidence="1 2" key="1">
    <citation type="submission" date="2019-07" db="EMBL/GenBank/DDBJ databases">
        <title>Annotation for the trematode Paragonimus westermani.</title>
        <authorList>
            <person name="Choi Y.-J."/>
        </authorList>
    </citation>
    <scope>NUCLEOTIDE SEQUENCE [LARGE SCALE GENOMIC DNA]</scope>
    <source>
        <strain evidence="1">180907_Pwestermani</strain>
    </source>
</reference>
<comment type="caution">
    <text evidence="1">The sequence shown here is derived from an EMBL/GenBank/DDBJ whole genome shotgun (WGS) entry which is preliminary data.</text>
</comment>
<proteinExistence type="predicted"/>
<dbReference type="OrthoDB" id="10462446at2759"/>
<dbReference type="Proteomes" id="UP000699462">
    <property type="component" value="Unassembled WGS sequence"/>
</dbReference>
<gene>
    <name evidence="1" type="ORF">P879_09418</name>
</gene>
<evidence type="ECO:0000313" key="2">
    <source>
        <dbReference type="Proteomes" id="UP000699462"/>
    </source>
</evidence>
<keyword evidence="2" id="KW-1185">Reference proteome</keyword>
<accession>A0A8T0DA09</accession>
<dbReference type="AlphaFoldDB" id="A0A8T0DA09"/>
<protein>
    <submittedName>
        <fullName evidence="1">Uncharacterized protein</fullName>
    </submittedName>
</protein>
<dbReference type="EMBL" id="JTDF01009416">
    <property type="protein sequence ID" value="KAF8564196.1"/>
    <property type="molecule type" value="Genomic_DNA"/>
</dbReference>
<organism evidence="1 2">
    <name type="scientific">Paragonimus westermani</name>
    <dbReference type="NCBI Taxonomy" id="34504"/>
    <lineage>
        <taxon>Eukaryota</taxon>
        <taxon>Metazoa</taxon>
        <taxon>Spiralia</taxon>
        <taxon>Lophotrochozoa</taxon>
        <taxon>Platyhelminthes</taxon>
        <taxon>Trematoda</taxon>
        <taxon>Digenea</taxon>
        <taxon>Plagiorchiida</taxon>
        <taxon>Troglotremata</taxon>
        <taxon>Troglotrematidae</taxon>
        <taxon>Paragonimus</taxon>
    </lineage>
</organism>
<sequence length="132" mass="15211">MSSCVVRFGYNKEVLGIACWHIKPQTKNQEHSDKPALRSWSSRSLCWKPEKMDHPLRGKPNKTFEFMPYQETQQTGVYPSRSEDCGNKIAGITGGDYIRAFINMIILIFIQLQNKLLSLKPNRSSTVCLFKR</sequence>
<dbReference type="Pfam" id="PF22595">
    <property type="entry name" value="CFAP107"/>
    <property type="match status" value="1"/>
</dbReference>